<dbReference type="GO" id="GO:0016747">
    <property type="term" value="F:acyltransferase activity, transferring groups other than amino-acyl groups"/>
    <property type="evidence" value="ECO:0007669"/>
    <property type="project" value="InterPro"/>
</dbReference>
<dbReference type="PANTHER" id="PTHR43420:SF47">
    <property type="entry name" value="N-ACETYLTRANSFERASE DOMAIN-CONTAINING PROTEIN"/>
    <property type="match status" value="1"/>
</dbReference>
<evidence type="ECO:0000256" key="1">
    <source>
        <dbReference type="ARBA" id="ARBA00022679"/>
    </source>
</evidence>
<keyword evidence="5" id="KW-1185">Reference proteome</keyword>
<dbReference type="EMBL" id="REFV01000004">
    <property type="protein sequence ID" value="RMB61064.1"/>
    <property type="molecule type" value="Genomic_DNA"/>
</dbReference>
<dbReference type="CDD" id="cd04301">
    <property type="entry name" value="NAT_SF"/>
    <property type="match status" value="1"/>
</dbReference>
<dbReference type="InterPro" id="IPR016181">
    <property type="entry name" value="Acyl_CoA_acyltransferase"/>
</dbReference>
<proteinExistence type="predicted"/>
<dbReference type="Proteomes" id="UP000281985">
    <property type="component" value="Unassembled WGS sequence"/>
</dbReference>
<dbReference type="Pfam" id="PF13508">
    <property type="entry name" value="Acetyltransf_7"/>
    <property type="match status" value="1"/>
</dbReference>
<dbReference type="PANTHER" id="PTHR43420">
    <property type="entry name" value="ACETYLTRANSFERASE"/>
    <property type="match status" value="1"/>
</dbReference>
<protein>
    <submittedName>
        <fullName evidence="4">N-acetyltransferase</fullName>
    </submittedName>
</protein>
<evidence type="ECO:0000256" key="2">
    <source>
        <dbReference type="ARBA" id="ARBA00023315"/>
    </source>
</evidence>
<comment type="caution">
    <text evidence="4">The sequence shown here is derived from an EMBL/GenBank/DDBJ whole genome shotgun (WGS) entry which is preliminary data.</text>
</comment>
<keyword evidence="1 4" id="KW-0808">Transferase</keyword>
<evidence type="ECO:0000313" key="5">
    <source>
        <dbReference type="Proteomes" id="UP000281985"/>
    </source>
</evidence>
<dbReference type="InterPro" id="IPR000182">
    <property type="entry name" value="GNAT_dom"/>
</dbReference>
<dbReference type="InterPro" id="IPR050680">
    <property type="entry name" value="YpeA/RimI_acetyltransf"/>
</dbReference>
<evidence type="ECO:0000259" key="3">
    <source>
        <dbReference type="Pfam" id="PF13508"/>
    </source>
</evidence>
<evidence type="ECO:0000313" key="4">
    <source>
        <dbReference type="EMBL" id="RMB61064.1"/>
    </source>
</evidence>
<dbReference type="SUPFAM" id="SSF55729">
    <property type="entry name" value="Acyl-CoA N-acyltransferases (Nat)"/>
    <property type="match status" value="1"/>
</dbReference>
<dbReference type="Gene3D" id="3.40.630.30">
    <property type="match status" value="1"/>
</dbReference>
<gene>
    <name evidence="4" type="ORF">EAX61_06190</name>
</gene>
<keyword evidence="2" id="KW-0012">Acyltransferase</keyword>
<dbReference type="OrthoDB" id="9792929at2"/>
<name>A0A3M0G827_9FLAO</name>
<organism evidence="4 5">
    <name type="scientific">Dokdonia sinensis</name>
    <dbReference type="NCBI Taxonomy" id="2479847"/>
    <lineage>
        <taxon>Bacteria</taxon>
        <taxon>Pseudomonadati</taxon>
        <taxon>Bacteroidota</taxon>
        <taxon>Flavobacteriia</taxon>
        <taxon>Flavobacteriales</taxon>
        <taxon>Flavobacteriaceae</taxon>
        <taxon>Dokdonia</taxon>
    </lineage>
</organism>
<sequence>MEIRKATIADLDLIVPLFDGYRQFYRQESDVEGAREFIQKRIELAESVIYIAFAPADRSSSEGGKAKNKTLKAVGFTQLYPIFSSVSMERMLLLNDLFIHPDHRGKGIGKSLIDTTKDFCKATNQKGIVIQTETTNRAQQLYEREGFKKDPDLHYFWSNI</sequence>
<feature type="domain" description="N-acetyltransferase" evidence="3">
    <location>
        <begin position="72"/>
        <end position="149"/>
    </location>
</feature>
<reference evidence="4 5" key="1">
    <citation type="submission" date="2018-10" db="EMBL/GenBank/DDBJ databases">
        <title>Dokdonia luteus sp. nov., isolated from sea water.</title>
        <authorList>
            <person name="Zhou L.Y."/>
            <person name="Du Z.J."/>
        </authorList>
    </citation>
    <scope>NUCLEOTIDE SEQUENCE [LARGE SCALE GENOMIC DNA]</scope>
    <source>
        <strain evidence="4 5">SH27</strain>
    </source>
</reference>
<dbReference type="RefSeq" id="WP_121916797.1">
    <property type="nucleotide sequence ID" value="NZ_REFV01000004.1"/>
</dbReference>
<accession>A0A3M0G827</accession>
<dbReference type="AlphaFoldDB" id="A0A3M0G827"/>